<accession>A0A6J6C0V2</accession>
<dbReference type="GO" id="GO:0006020">
    <property type="term" value="P:inositol metabolic process"/>
    <property type="evidence" value="ECO:0007669"/>
    <property type="project" value="TreeGrafter"/>
</dbReference>
<dbReference type="Pfam" id="PF00459">
    <property type="entry name" value="Inositol_P"/>
    <property type="match status" value="1"/>
</dbReference>
<dbReference type="AlphaFoldDB" id="A0A6J6C0V2"/>
<dbReference type="InterPro" id="IPR020583">
    <property type="entry name" value="Inositol_monoP_metal-BS"/>
</dbReference>
<dbReference type="SUPFAM" id="SSF56655">
    <property type="entry name" value="Carbohydrate phosphatase"/>
    <property type="match status" value="1"/>
</dbReference>
<dbReference type="GO" id="GO:0046872">
    <property type="term" value="F:metal ion binding"/>
    <property type="evidence" value="ECO:0007669"/>
    <property type="project" value="UniProtKB-KW"/>
</dbReference>
<dbReference type="Gene3D" id="3.40.190.80">
    <property type="match status" value="1"/>
</dbReference>
<evidence type="ECO:0000313" key="4">
    <source>
        <dbReference type="EMBL" id="CAB4544960.1"/>
    </source>
</evidence>
<dbReference type="InterPro" id="IPR000760">
    <property type="entry name" value="Inositol_monophosphatase-like"/>
</dbReference>
<keyword evidence="3" id="KW-0460">Magnesium</keyword>
<proteinExistence type="predicted"/>
<evidence type="ECO:0000256" key="2">
    <source>
        <dbReference type="ARBA" id="ARBA00022801"/>
    </source>
</evidence>
<protein>
    <submittedName>
        <fullName evidence="4">Unannotated protein</fullName>
    </submittedName>
</protein>
<dbReference type="PROSITE" id="PS00629">
    <property type="entry name" value="IMP_1"/>
    <property type="match status" value="1"/>
</dbReference>
<evidence type="ECO:0000256" key="3">
    <source>
        <dbReference type="ARBA" id="ARBA00022842"/>
    </source>
</evidence>
<evidence type="ECO:0000256" key="1">
    <source>
        <dbReference type="ARBA" id="ARBA00022723"/>
    </source>
</evidence>
<reference evidence="4" key="1">
    <citation type="submission" date="2020-05" db="EMBL/GenBank/DDBJ databases">
        <authorList>
            <person name="Chiriac C."/>
            <person name="Salcher M."/>
            <person name="Ghai R."/>
            <person name="Kavagutti S V."/>
        </authorList>
    </citation>
    <scope>NUCLEOTIDE SEQUENCE</scope>
</reference>
<dbReference type="GO" id="GO:0007165">
    <property type="term" value="P:signal transduction"/>
    <property type="evidence" value="ECO:0007669"/>
    <property type="project" value="TreeGrafter"/>
</dbReference>
<dbReference type="EMBL" id="CAEZSR010000012">
    <property type="protein sequence ID" value="CAB4544960.1"/>
    <property type="molecule type" value="Genomic_DNA"/>
</dbReference>
<dbReference type="GO" id="GO:0046854">
    <property type="term" value="P:phosphatidylinositol phosphate biosynthetic process"/>
    <property type="evidence" value="ECO:0007669"/>
    <property type="project" value="InterPro"/>
</dbReference>
<organism evidence="4">
    <name type="scientific">freshwater metagenome</name>
    <dbReference type="NCBI Taxonomy" id="449393"/>
    <lineage>
        <taxon>unclassified sequences</taxon>
        <taxon>metagenomes</taxon>
        <taxon>ecological metagenomes</taxon>
    </lineage>
</organism>
<keyword evidence="2" id="KW-0378">Hydrolase</keyword>
<sequence length="244" mass="25170">MALLGDVADAVAAAMARVDDLGPSGRRDGQYVLDLHADDAALAVLRAAGVGVLSEESGLERPDADEIVIVDPVDGSTNASRGVPWYATSLCLVDRDGPAAALVVNLASGVRYWAERGGGAFCDGVRLRTSGCRDTTSAIVGLNGIPPRSLGTAQVRMFGAAALDLCQVAAGVLDGYVDCTTDQHGPWDYAAAVLVCAEAGAVVTDASSRELVVLDHAARRTPVAGATPDLHAALLTTRRSFDER</sequence>
<dbReference type="PANTHER" id="PTHR20854">
    <property type="entry name" value="INOSITOL MONOPHOSPHATASE"/>
    <property type="match status" value="1"/>
</dbReference>
<gene>
    <name evidence="4" type="ORF">UFOPK1493_00585</name>
</gene>
<dbReference type="PANTHER" id="PTHR20854:SF4">
    <property type="entry name" value="INOSITOL-1-MONOPHOSPHATASE-RELATED"/>
    <property type="match status" value="1"/>
</dbReference>
<dbReference type="Gene3D" id="3.30.540.10">
    <property type="entry name" value="Fructose-1,6-Bisphosphatase, subunit A, domain 1"/>
    <property type="match status" value="1"/>
</dbReference>
<keyword evidence="1" id="KW-0479">Metal-binding</keyword>
<dbReference type="PRINTS" id="PR00377">
    <property type="entry name" value="IMPHPHTASES"/>
</dbReference>
<dbReference type="PROSITE" id="PS00630">
    <property type="entry name" value="IMP_2"/>
    <property type="match status" value="1"/>
</dbReference>
<dbReference type="InterPro" id="IPR020550">
    <property type="entry name" value="Inositol_monophosphatase_CS"/>
</dbReference>
<name>A0A6J6C0V2_9ZZZZ</name>
<dbReference type="GO" id="GO:0008934">
    <property type="term" value="F:inositol monophosphate 1-phosphatase activity"/>
    <property type="evidence" value="ECO:0007669"/>
    <property type="project" value="TreeGrafter"/>
</dbReference>